<gene>
    <name evidence="2" type="ORF">BCF53_10967</name>
</gene>
<comment type="similarity">
    <text evidence="1">Belongs to the UPF0231 family.</text>
</comment>
<dbReference type="AlphaFoldDB" id="A0A4V2UJJ5"/>
<evidence type="ECO:0000313" key="3">
    <source>
        <dbReference type="Proteomes" id="UP000295793"/>
    </source>
</evidence>
<protein>
    <submittedName>
        <fullName evidence="2">Uncharacterized protein</fullName>
    </submittedName>
</protein>
<name>A0A4V2UJJ5_9GAMM</name>
<organism evidence="2 3">
    <name type="scientific">Reinekea marinisedimentorum</name>
    <dbReference type="NCBI Taxonomy" id="230495"/>
    <lineage>
        <taxon>Bacteria</taxon>
        <taxon>Pseudomonadati</taxon>
        <taxon>Pseudomonadota</taxon>
        <taxon>Gammaproteobacteria</taxon>
        <taxon>Oceanospirillales</taxon>
        <taxon>Saccharospirillaceae</taxon>
        <taxon>Reinekea</taxon>
    </lineage>
</organism>
<dbReference type="Pfam" id="PF06062">
    <property type="entry name" value="UPF0231"/>
    <property type="match status" value="1"/>
</dbReference>
<evidence type="ECO:0000313" key="2">
    <source>
        <dbReference type="EMBL" id="TCS40358.1"/>
    </source>
</evidence>
<dbReference type="Proteomes" id="UP000295793">
    <property type="component" value="Unassembled WGS sequence"/>
</dbReference>
<comment type="caution">
    <text evidence="2">The sequence shown here is derived from an EMBL/GenBank/DDBJ whole genome shotgun (WGS) entry which is preliminary data.</text>
</comment>
<dbReference type="InterPro" id="IPR008249">
    <property type="entry name" value="UPF0231"/>
</dbReference>
<sequence>MHSEVYTMDYEFSFDDFGQPLAEFSMGHELFGQWLSDEIGSSTERCTALIHEIEQLEFNNLGEKTLFGQRLTLTLSPQDAMIVGEEYDDADQTFLQDNGLEQQELQAECGLQDFKIAVVDWKVFIGE</sequence>
<dbReference type="RefSeq" id="WP_132701870.1">
    <property type="nucleotide sequence ID" value="NZ_SLZR01000009.1"/>
</dbReference>
<proteinExistence type="inferred from homology"/>
<dbReference type="OrthoDB" id="5739292at2"/>
<evidence type="ECO:0000256" key="1">
    <source>
        <dbReference type="ARBA" id="ARBA00005367"/>
    </source>
</evidence>
<dbReference type="EMBL" id="SLZR01000009">
    <property type="protein sequence ID" value="TCS40358.1"/>
    <property type="molecule type" value="Genomic_DNA"/>
</dbReference>
<keyword evidence="3" id="KW-1185">Reference proteome</keyword>
<reference evidence="2 3" key="1">
    <citation type="submission" date="2019-03" db="EMBL/GenBank/DDBJ databases">
        <title>Genomic Encyclopedia of Archaeal and Bacterial Type Strains, Phase II (KMG-II): from individual species to whole genera.</title>
        <authorList>
            <person name="Goeker M."/>
        </authorList>
    </citation>
    <scope>NUCLEOTIDE SEQUENCE [LARGE SCALE GENOMIC DNA]</scope>
    <source>
        <strain evidence="2 3">DSM 15388</strain>
    </source>
</reference>
<accession>A0A4V2UJJ5</accession>